<name>A0ACA9KG72_9GLOM</name>
<gene>
    <name evidence="1" type="ORF">SPELUC_LOCUS1733</name>
</gene>
<reference evidence="1" key="1">
    <citation type="submission" date="2021-06" db="EMBL/GenBank/DDBJ databases">
        <authorList>
            <person name="Kallberg Y."/>
            <person name="Tangrot J."/>
            <person name="Rosling A."/>
        </authorList>
    </citation>
    <scope>NUCLEOTIDE SEQUENCE</scope>
    <source>
        <strain evidence="1">28 12/20/2015</strain>
    </source>
</reference>
<protein>
    <submittedName>
        <fullName evidence="1">14315_t:CDS:1</fullName>
    </submittedName>
</protein>
<dbReference type="Proteomes" id="UP000789366">
    <property type="component" value="Unassembled WGS sequence"/>
</dbReference>
<dbReference type="EMBL" id="CAJVPW010000988">
    <property type="protein sequence ID" value="CAG8471870.1"/>
    <property type="molecule type" value="Genomic_DNA"/>
</dbReference>
<evidence type="ECO:0000313" key="1">
    <source>
        <dbReference type="EMBL" id="CAG8471870.1"/>
    </source>
</evidence>
<sequence>MPTTNLKNITIKEKQDKNLNPYYLIVDKDTNNAYFCFSGAVKSGWEDLVNDYQNICEVELEFETNERGNNKVVTSQDKEQEQELKDELEGDNKSSGTEINGKKRPIVVISNNFYNEKSSRIASLPLPSKVKNIRIFELFLGKVVINDPKNRESKVMIDQIRVIDKAKLREKGANLPHKDKLKSLNLFGNEIKEIDFTKIFTNFPKLEKINLSGNPLSAKNLDDLSSEQFAKLIKGIKEKKISVNSFKGTVLMDLLEYAQKLAGQGNQQQQQNAQYLQALIQQGGSPVKSEDSKRPGNNTPLLVGGLAVFGLVAVTVGYLWGKRRKINENYLQ</sequence>
<evidence type="ECO:0000313" key="2">
    <source>
        <dbReference type="Proteomes" id="UP000789366"/>
    </source>
</evidence>
<organism evidence="1 2">
    <name type="scientific">Cetraspora pellucida</name>
    <dbReference type="NCBI Taxonomy" id="1433469"/>
    <lineage>
        <taxon>Eukaryota</taxon>
        <taxon>Fungi</taxon>
        <taxon>Fungi incertae sedis</taxon>
        <taxon>Mucoromycota</taxon>
        <taxon>Glomeromycotina</taxon>
        <taxon>Glomeromycetes</taxon>
        <taxon>Diversisporales</taxon>
        <taxon>Gigasporaceae</taxon>
        <taxon>Cetraspora</taxon>
    </lineage>
</organism>
<comment type="caution">
    <text evidence="1">The sequence shown here is derived from an EMBL/GenBank/DDBJ whole genome shotgun (WGS) entry which is preliminary data.</text>
</comment>
<proteinExistence type="predicted"/>
<accession>A0ACA9KG72</accession>
<keyword evidence="2" id="KW-1185">Reference proteome</keyword>